<evidence type="ECO:0000313" key="3">
    <source>
        <dbReference type="Proteomes" id="UP001217963"/>
    </source>
</evidence>
<dbReference type="Proteomes" id="UP001217963">
    <property type="component" value="Chromosome III"/>
</dbReference>
<reference evidence="2 3" key="1">
    <citation type="submission" date="2023-02" db="EMBL/GenBank/DDBJ databases">
        <title>Encephalitozoon hellem ATCC 50451 complete genome.</title>
        <authorList>
            <person name="Mascarenhas dos Santos A.C."/>
            <person name="Julian A.T."/>
            <person name="Pombert J.-F."/>
        </authorList>
    </citation>
    <scope>NUCLEOTIDE SEQUENCE [LARGE SCALE GENOMIC DNA]</scope>
    <source>
        <strain evidence="2 3">ATCC 50451</strain>
    </source>
</reference>
<feature type="domain" description="Transcription regulator Rua1 C-terminal" evidence="1">
    <location>
        <begin position="74"/>
        <end position="169"/>
    </location>
</feature>
<accession>A0ABY8CLM3</accession>
<dbReference type="PANTHER" id="PTHR28125:SF3">
    <property type="entry name" value="TRANSCRIPTION REGULATOR RUA1 C-TERMINAL DOMAIN-CONTAINING PROTEIN"/>
    <property type="match status" value="1"/>
</dbReference>
<proteinExistence type="predicted"/>
<protein>
    <submittedName>
        <fullName evidence="2">DUF4451 domain-containing protein</fullName>
    </submittedName>
</protein>
<gene>
    <name evidence="2" type="ORF">PFJ87_03g00420</name>
</gene>
<dbReference type="PANTHER" id="PTHR28125">
    <property type="entry name" value="MEIOTIC EXPRESSION UP-REGULATED PROTEIN 26"/>
    <property type="match status" value="1"/>
</dbReference>
<organism evidence="2 3">
    <name type="scientific">Encephalitozoon hellem</name>
    <name type="common">Microsporidian parasite</name>
    <dbReference type="NCBI Taxonomy" id="27973"/>
    <lineage>
        <taxon>Eukaryota</taxon>
        <taxon>Fungi</taxon>
        <taxon>Fungi incertae sedis</taxon>
        <taxon>Microsporidia</taxon>
        <taxon>Unikaryonidae</taxon>
        <taxon>Encephalitozoon</taxon>
    </lineage>
</organism>
<evidence type="ECO:0000313" key="2">
    <source>
        <dbReference type="EMBL" id="WEL38185.1"/>
    </source>
</evidence>
<dbReference type="EMBL" id="CP119064">
    <property type="protein sequence ID" value="WEL38185.1"/>
    <property type="molecule type" value="Genomic_DNA"/>
</dbReference>
<evidence type="ECO:0000259" key="1">
    <source>
        <dbReference type="Pfam" id="PF14616"/>
    </source>
</evidence>
<keyword evidence="3" id="KW-1185">Reference proteome</keyword>
<dbReference type="Pfam" id="PF14616">
    <property type="entry name" value="Rua1_C"/>
    <property type="match status" value="1"/>
</dbReference>
<dbReference type="InterPro" id="IPR028012">
    <property type="entry name" value="Rua1_C"/>
</dbReference>
<name>A0ABY8CLM3_ENCHE</name>
<sequence>MSSDKTALYLDDFLILDPAVCSTALDFQDLYGLDGTCGFTELFDDRLLQSVIINDCADDLVIHPKEIKKQGDGDVYKPRKIRGTGRLREGYFRMCNLWFKLKTSSYWYHMNYKHGINSKGVRYPEPQIKYVGDKAEGFCAICNDWVVLGHKSNGKSTKFGWFRHCQKKHGPSKTI</sequence>